<dbReference type="OrthoDB" id="2019149at2759"/>
<dbReference type="GO" id="GO:0042545">
    <property type="term" value="P:cell wall modification"/>
    <property type="evidence" value="ECO:0007669"/>
    <property type="project" value="InterPro"/>
</dbReference>
<evidence type="ECO:0000313" key="9">
    <source>
        <dbReference type="EMBL" id="ERN13252.1"/>
    </source>
</evidence>
<dbReference type="Proteomes" id="UP000017836">
    <property type="component" value="Unassembled WGS sequence"/>
</dbReference>
<dbReference type="GO" id="GO:0046910">
    <property type="term" value="F:pectinesterase inhibitor activity"/>
    <property type="evidence" value="ECO:0000318"/>
    <property type="project" value="GO_Central"/>
</dbReference>
<dbReference type="SUPFAM" id="SSF51126">
    <property type="entry name" value="Pectin lyase-like"/>
    <property type="match status" value="1"/>
</dbReference>
<accession>W1PTB8</accession>
<dbReference type="InterPro" id="IPR011050">
    <property type="entry name" value="Pectin_lyase_fold/virulence"/>
</dbReference>
<dbReference type="CDD" id="cd15798">
    <property type="entry name" value="PMEI-like_3"/>
    <property type="match status" value="1"/>
</dbReference>
<dbReference type="FunFam" id="2.160.20.10:FF:000092">
    <property type="entry name" value="Putative pectinesterase 57"/>
    <property type="match status" value="1"/>
</dbReference>
<dbReference type="GO" id="GO:0045490">
    <property type="term" value="P:pectin catabolic process"/>
    <property type="evidence" value="ECO:0007669"/>
    <property type="project" value="UniProtKB-UniPathway"/>
</dbReference>
<dbReference type="Pfam" id="PF04043">
    <property type="entry name" value="PMEI"/>
    <property type="match status" value="1"/>
</dbReference>
<dbReference type="NCBIfam" id="TIGR01614">
    <property type="entry name" value="PME_inhib"/>
    <property type="match status" value="1"/>
</dbReference>
<protein>
    <recommendedName>
        <fullName evidence="8">Pectinesterase inhibitor domain-containing protein</fullName>
    </recommendedName>
</protein>
<dbReference type="EMBL" id="KI392591">
    <property type="protein sequence ID" value="ERN13252.1"/>
    <property type="molecule type" value="Genomic_DNA"/>
</dbReference>
<proteinExistence type="inferred from homology"/>
<keyword evidence="7" id="KW-1133">Transmembrane helix</keyword>
<organism evidence="9 10">
    <name type="scientific">Amborella trichopoda</name>
    <dbReference type="NCBI Taxonomy" id="13333"/>
    <lineage>
        <taxon>Eukaryota</taxon>
        <taxon>Viridiplantae</taxon>
        <taxon>Streptophyta</taxon>
        <taxon>Embryophyta</taxon>
        <taxon>Tracheophyta</taxon>
        <taxon>Spermatophyta</taxon>
        <taxon>Magnoliopsida</taxon>
        <taxon>Amborellales</taxon>
        <taxon>Amborellaceae</taxon>
        <taxon>Amborella</taxon>
    </lineage>
</organism>
<dbReference type="Gene3D" id="2.160.20.10">
    <property type="entry name" value="Single-stranded right-handed beta-helix, Pectin lyase-like"/>
    <property type="match status" value="1"/>
</dbReference>
<dbReference type="KEGG" id="atr:18441493"/>
<comment type="similarity">
    <text evidence="3">In the C-terminal section; belongs to the pectinesterase family.</text>
</comment>
<dbReference type="AlphaFoldDB" id="W1PTB8"/>
<keyword evidence="7" id="KW-0472">Membrane</keyword>
<dbReference type="eggNOG" id="ENOG502QRD0">
    <property type="taxonomic scope" value="Eukaryota"/>
</dbReference>
<comment type="similarity">
    <text evidence="2">In the N-terminal section; belongs to the PMEI family.</text>
</comment>
<evidence type="ECO:0000256" key="7">
    <source>
        <dbReference type="SAM" id="Phobius"/>
    </source>
</evidence>
<dbReference type="GO" id="GO:0030599">
    <property type="term" value="F:pectinesterase activity"/>
    <property type="evidence" value="ECO:0000318"/>
    <property type="project" value="GO_Central"/>
</dbReference>
<dbReference type="SUPFAM" id="SSF101148">
    <property type="entry name" value="Plant invertase/pectin methylesterase inhibitor"/>
    <property type="match status" value="1"/>
</dbReference>
<sequence>MAYCCSSSGGGDVSNDENGGYGRLHMKSNQPQQETKEEDVEEGRNSNKDNMGRGALLGRRQRWMVVGMAAVGMGVAVACLAVGVVRLVSPDSNGKASSSPTIRKLCSSTLFPDTCESSLSGYPGAGAADPWKLVAISMRVGMQGMAQEMESVERLLLLHQSSSPPSIAALNDCIELLDKSMDAINTSLTFFLNSFDDADVRTWASASLTYHSTCLDGLQQQQQGNMMMGLEEGNTVTHLLSNSLALLTALSGGAGPSKQEEEGRQLDWVEDDGSAATDVVVSRDGSGNYTRIQEAVDAAPWGINGKRRYVIGIRAGLYEESISIPKRLTNIVLLGDGINHTVIRQSKSLSDGVSIYASATLAVNGDGFIAKDLTIDNDSGPEQMEGVAVRVSADRTAFFRCSFKGNRGTLYTHALRQFYRECTILGTSNFIFGNAAAVLQKCTLIGLALPPLNSSNSNQQSIAIAGQMRTDPGQNTGLSFDRCSIDFSSSPIYLGCPHRNYSRVAFLQSHLSAAVDPAGWLQPPPSSLIALERVVMGEYRNQGPGSQKLRRVKWSTQLTPKQASSLSVKEFINGSKWLPTTGIRFDLSI</sequence>
<evidence type="ECO:0000256" key="1">
    <source>
        <dbReference type="ARBA" id="ARBA00005184"/>
    </source>
</evidence>
<feature type="transmembrane region" description="Helical" evidence="7">
    <location>
        <begin position="63"/>
        <end position="88"/>
    </location>
</feature>
<feature type="domain" description="Pectinesterase inhibitor" evidence="8">
    <location>
        <begin position="97"/>
        <end position="246"/>
    </location>
</feature>
<dbReference type="STRING" id="13333.W1PTB8"/>
<dbReference type="OMA" id="SYVIHIK"/>
<evidence type="ECO:0000256" key="5">
    <source>
        <dbReference type="ARBA" id="ARBA00023085"/>
    </source>
</evidence>
<evidence type="ECO:0000256" key="2">
    <source>
        <dbReference type="ARBA" id="ARBA00006027"/>
    </source>
</evidence>
<feature type="compositionally biased region" description="Basic and acidic residues" evidence="6">
    <location>
        <begin position="42"/>
        <end position="51"/>
    </location>
</feature>
<evidence type="ECO:0000256" key="4">
    <source>
        <dbReference type="ARBA" id="ARBA00022801"/>
    </source>
</evidence>
<evidence type="ECO:0000256" key="3">
    <source>
        <dbReference type="ARBA" id="ARBA00007786"/>
    </source>
</evidence>
<dbReference type="Gramene" id="ERN13252">
    <property type="protein sequence ID" value="ERN13252"/>
    <property type="gene ID" value="AMTR_s00040p00233690"/>
</dbReference>
<dbReference type="HOGENOM" id="CLU_012243_9_1_1"/>
<dbReference type="InterPro" id="IPR012334">
    <property type="entry name" value="Pectin_lyas_fold"/>
</dbReference>
<reference evidence="10" key="1">
    <citation type="journal article" date="2013" name="Science">
        <title>The Amborella genome and the evolution of flowering plants.</title>
        <authorList>
            <consortium name="Amborella Genome Project"/>
        </authorList>
    </citation>
    <scope>NUCLEOTIDE SEQUENCE [LARGE SCALE GENOMIC DNA]</scope>
</reference>
<evidence type="ECO:0000313" key="10">
    <source>
        <dbReference type="Proteomes" id="UP000017836"/>
    </source>
</evidence>
<dbReference type="UniPathway" id="UPA00545">
    <property type="reaction ID" value="UER00823"/>
</dbReference>
<dbReference type="InterPro" id="IPR000070">
    <property type="entry name" value="Pectinesterase_cat"/>
</dbReference>
<keyword evidence="10" id="KW-1185">Reference proteome</keyword>
<evidence type="ECO:0000256" key="6">
    <source>
        <dbReference type="SAM" id="MobiDB-lite"/>
    </source>
</evidence>
<gene>
    <name evidence="9" type="ORF">AMTR_s00040p00233690</name>
</gene>
<dbReference type="InterPro" id="IPR035513">
    <property type="entry name" value="Invertase/methylesterase_inhib"/>
</dbReference>
<dbReference type="Gene3D" id="1.20.140.40">
    <property type="entry name" value="Invertase/pectin methylesterase inhibitor family protein"/>
    <property type="match status" value="1"/>
</dbReference>
<name>W1PTB8_AMBTC</name>
<dbReference type="SMART" id="SM00856">
    <property type="entry name" value="PMEI"/>
    <property type="match status" value="1"/>
</dbReference>
<comment type="pathway">
    <text evidence="1">Glycan metabolism; pectin degradation; 2-dehydro-3-deoxy-D-gluconate from pectin: step 1/5.</text>
</comment>
<keyword evidence="5" id="KW-0063">Aspartyl esterase</keyword>
<feature type="region of interest" description="Disordered" evidence="6">
    <location>
        <begin position="1"/>
        <end position="54"/>
    </location>
</feature>
<keyword evidence="4" id="KW-0378">Hydrolase</keyword>
<dbReference type="InterPro" id="IPR006501">
    <property type="entry name" value="Pectinesterase_inhib_dom"/>
</dbReference>
<dbReference type="Pfam" id="PF01095">
    <property type="entry name" value="Pectinesterase"/>
    <property type="match status" value="1"/>
</dbReference>
<dbReference type="PANTHER" id="PTHR31707">
    <property type="entry name" value="PECTINESTERASE"/>
    <property type="match status" value="1"/>
</dbReference>
<keyword evidence="7" id="KW-0812">Transmembrane</keyword>
<evidence type="ECO:0000259" key="8">
    <source>
        <dbReference type="SMART" id="SM00856"/>
    </source>
</evidence>